<dbReference type="InterPro" id="IPR003960">
    <property type="entry name" value="ATPase_AAA_CS"/>
</dbReference>
<keyword evidence="10" id="KW-0472">Membrane</keyword>
<dbReference type="AlphaFoldDB" id="A0A6B2L512"/>
<dbReference type="SUPFAM" id="SSF52540">
    <property type="entry name" value="P-loop containing nucleoside triphosphate hydrolases"/>
    <property type="match status" value="1"/>
</dbReference>
<dbReference type="Gene3D" id="3.40.50.300">
    <property type="entry name" value="P-loop containing nucleotide triphosphate hydrolases"/>
    <property type="match status" value="1"/>
</dbReference>
<dbReference type="InterPro" id="IPR050747">
    <property type="entry name" value="Mitochondrial_chaperone_BCS1"/>
</dbReference>
<dbReference type="SMART" id="SM00382">
    <property type="entry name" value="AAA"/>
    <property type="match status" value="1"/>
</dbReference>
<proteinExistence type="inferred from homology"/>
<dbReference type="PANTHER" id="PTHR23070">
    <property type="entry name" value="BCS1 AAA-TYPE ATPASE"/>
    <property type="match status" value="1"/>
</dbReference>
<evidence type="ECO:0000256" key="10">
    <source>
        <dbReference type="ARBA" id="ARBA00023136"/>
    </source>
</evidence>
<evidence type="ECO:0000256" key="9">
    <source>
        <dbReference type="ARBA" id="ARBA00023128"/>
    </source>
</evidence>
<evidence type="ECO:0000256" key="4">
    <source>
        <dbReference type="ARBA" id="ARBA00022741"/>
    </source>
</evidence>
<dbReference type="SMART" id="SM01024">
    <property type="entry name" value="BCS1_N"/>
    <property type="match status" value="1"/>
</dbReference>
<evidence type="ECO:0008006" key="17">
    <source>
        <dbReference type="Google" id="ProtNLM"/>
    </source>
</evidence>
<comment type="catalytic activity">
    <reaction evidence="11">
        <text>ATP + H2O = ADP + phosphate + H(+)</text>
        <dbReference type="Rhea" id="RHEA:13065"/>
        <dbReference type="ChEBI" id="CHEBI:15377"/>
        <dbReference type="ChEBI" id="CHEBI:15378"/>
        <dbReference type="ChEBI" id="CHEBI:30616"/>
        <dbReference type="ChEBI" id="CHEBI:43474"/>
        <dbReference type="ChEBI" id="CHEBI:456216"/>
    </reaction>
    <physiologicalReaction direction="left-to-right" evidence="11">
        <dbReference type="Rhea" id="RHEA:13066"/>
    </physiologicalReaction>
</comment>
<keyword evidence="9" id="KW-0496">Mitochondrion</keyword>
<organism evidence="16">
    <name type="scientific">Arcella intermedia</name>
    <dbReference type="NCBI Taxonomy" id="1963864"/>
    <lineage>
        <taxon>Eukaryota</taxon>
        <taxon>Amoebozoa</taxon>
        <taxon>Tubulinea</taxon>
        <taxon>Elardia</taxon>
        <taxon>Arcellinida</taxon>
        <taxon>Sphaerothecina</taxon>
        <taxon>Arcellidae</taxon>
        <taxon>Arcella</taxon>
    </lineage>
</organism>
<evidence type="ECO:0000256" key="3">
    <source>
        <dbReference type="ARBA" id="ARBA00022692"/>
    </source>
</evidence>
<evidence type="ECO:0000256" key="6">
    <source>
        <dbReference type="ARBA" id="ARBA00022801"/>
    </source>
</evidence>
<dbReference type="InterPro" id="IPR057495">
    <property type="entry name" value="AAA_lid_BCS1"/>
</dbReference>
<dbReference type="EMBL" id="GIBP01003103">
    <property type="protein sequence ID" value="NDV32072.1"/>
    <property type="molecule type" value="Transcribed_RNA"/>
</dbReference>
<keyword evidence="8" id="KW-1133">Transmembrane helix</keyword>
<evidence type="ECO:0000259" key="14">
    <source>
        <dbReference type="SMART" id="SM00382"/>
    </source>
</evidence>
<evidence type="ECO:0000256" key="7">
    <source>
        <dbReference type="ARBA" id="ARBA00022840"/>
    </source>
</evidence>
<comment type="subcellular location">
    <subcellularLocation>
        <location evidence="1">Mitochondrion inner membrane</location>
        <topology evidence="1">Single-pass membrane protein</topology>
    </subcellularLocation>
</comment>
<evidence type="ECO:0000256" key="1">
    <source>
        <dbReference type="ARBA" id="ARBA00004434"/>
    </source>
</evidence>
<keyword evidence="4 13" id="KW-0547">Nucleotide-binding</keyword>
<name>A0A6B2L512_9EUKA</name>
<evidence type="ECO:0000256" key="5">
    <source>
        <dbReference type="ARBA" id="ARBA00022792"/>
    </source>
</evidence>
<evidence type="ECO:0000259" key="15">
    <source>
        <dbReference type="SMART" id="SM01024"/>
    </source>
</evidence>
<dbReference type="GO" id="GO:0005524">
    <property type="term" value="F:ATP binding"/>
    <property type="evidence" value="ECO:0007669"/>
    <property type="project" value="UniProtKB-KW"/>
</dbReference>
<dbReference type="InterPro" id="IPR027417">
    <property type="entry name" value="P-loop_NTPase"/>
</dbReference>
<evidence type="ECO:0000256" key="11">
    <source>
        <dbReference type="ARBA" id="ARBA00048778"/>
    </source>
</evidence>
<reference evidence="16" key="1">
    <citation type="journal article" date="2020" name="J. Eukaryot. Microbiol.">
        <title>De novo Sequencing, Assembly and Annotation of the Transcriptome for the Free-Living Testate Amoeba Arcella intermedia.</title>
        <authorList>
            <person name="Ribeiro G.M."/>
            <person name="Porfirio-Sousa A.L."/>
            <person name="Maurer-Alcala X.X."/>
            <person name="Katz L.A."/>
            <person name="Lahr D.J.G."/>
        </authorList>
    </citation>
    <scope>NUCLEOTIDE SEQUENCE</scope>
</reference>
<dbReference type="InterPro" id="IPR003593">
    <property type="entry name" value="AAA+_ATPase"/>
</dbReference>
<protein>
    <recommendedName>
        <fullName evidence="17">Mitochondrial chaperone BCS1</fullName>
    </recommendedName>
</protein>
<dbReference type="InterPro" id="IPR003959">
    <property type="entry name" value="ATPase_AAA_core"/>
</dbReference>
<dbReference type="Pfam" id="PF25426">
    <property type="entry name" value="AAA_lid_BCS1"/>
    <property type="match status" value="1"/>
</dbReference>
<dbReference type="Pfam" id="PF00004">
    <property type="entry name" value="AAA"/>
    <property type="match status" value="1"/>
</dbReference>
<evidence type="ECO:0000313" key="16">
    <source>
        <dbReference type="EMBL" id="NDV32072.1"/>
    </source>
</evidence>
<dbReference type="PROSITE" id="PS00674">
    <property type="entry name" value="AAA"/>
    <property type="match status" value="1"/>
</dbReference>
<keyword evidence="5" id="KW-0999">Mitochondrion inner membrane</keyword>
<accession>A0A6B2L512</accession>
<dbReference type="GO" id="GO:0016887">
    <property type="term" value="F:ATP hydrolysis activity"/>
    <property type="evidence" value="ECO:0007669"/>
    <property type="project" value="InterPro"/>
</dbReference>
<dbReference type="FunFam" id="3.40.50.300:FF:000768">
    <property type="entry name" value="Probable mitochondrial chaperone bcs1"/>
    <property type="match status" value="1"/>
</dbReference>
<sequence length="419" mass="47573">MSSFLADLLASNPYFSAGFGLIGVGAGAQILRKSSQWGLSYLRRKFVVSIELTSKDHSYNWFLYWMSKRVADTQHLSVRTSLMKEGTAMGTGFIFLPSVGNHYFRYQGTWIKAERTREKAVLDARTSSMWECVNLTMLGRDKHLLFKLLEEAKTMAMAEEEGCTVIYTAVGPEWRPFGVPRLRRPFDSVILPGELSEELYKDVVDFLNNSDWYSTRGIPYRRGYLLYGPPGCGKSSFVQALAGRLGYNICIVSLSDTQLSDDRLNHLLVNAPDRTILLLEDIDAAFQQREITSRYQNFITFSGLLNALDGVAAAEGRILFMTTNHLEKLDDALIRPGRVDRLVHLGHASSEMMERMFERFYPEVMDKGLFREVLGDPRVLEGRLSMAHLQGVFLTNKTTPQLALQQIKREIQAIDKKNH</sequence>
<keyword evidence="7 13" id="KW-0067">ATP-binding</keyword>
<feature type="domain" description="BCS1 N-terminal" evidence="15">
    <location>
        <begin position="22"/>
        <end position="189"/>
    </location>
</feature>
<feature type="domain" description="AAA+ ATPase" evidence="14">
    <location>
        <begin position="220"/>
        <end position="349"/>
    </location>
</feature>
<dbReference type="CDD" id="cd19510">
    <property type="entry name" value="RecA-like_BCS1"/>
    <property type="match status" value="1"/>
</dbReference>
<evidence type="ECO:0000256" key="2">
    <source>
        <dbReference type="ARBA" id="ARBA00007448"/>
    </source>
</evidence>
<keyword evidence="3" id="KW-0812">Transmembrane</keyword>
<comment type="similarity">
    <text evidence="2">Belongs to the AAA ATPase family. BCS1 subfamily.</text>
</comment>
<dbReference type="InterPro" id="IPR014851">
    <property type="entry name" value="BCS1_N"/>
</dbReference>
<evidence type="ECO:0000256" key="12">
    <source>
        <dbReference type="ARBA" id="ARBA00055292"/>
    </source>
</evidence>
<dbReference type="Pfam" id="PF08740">
    <property type="entry name" value="BCS1_N"/>
    <property type="match status" value="1"/>
</dbReference>
<dbReference type="GO" id="GO:0034551">
    <property type="term" value="P:mitochondrial respiratory chain complex III assembly"/>
    <property type="evidence" value="ECO:0007669"/>
    <property type="project" value="UniProtKB-ARBA"/>
</dbReference>
<dbReference type="GO" id="GO:0005743">
    <property type="term" value="C:mitochondrial inner membrane"/>
    <property type="evidence" value="ECO:0007669"/>
    <property type="project" value="UniProtKB-SubCell"/>
</dbReference>
<comment type="function">
    <text evidence="12">Chaperone necessary for the assembly of mitochondrial respiratory chain complex III.</text>
</comment>
<evidence type="ECO:0000256" key="8">
    <source>
        <dbReference type="ARBA" id="ARBA00022989"/>
    </source>
</evidence>
<keyword evidence="6" id="KW-0378">Hydrolase</keyword>
<evidence type="ECO:0000256" key="13">
    <source>
        <dbReference type="RuleBase" id="RU003651"/>
    </source>
</evidence>